<dbReference type="PANTHER" id="PTHR47481:SF22">
    <property type="entry name" value="RETROTRANSPOSON GAG DOMAIN-CONTAINING PROTEIN"/>
    <property type="match status" value="1"/>
</dbReference>
<evidence type="ECO:0000313" key="2">
    <source>
        <dbReference type="EMBL" id="CAA7024342.1"/>
    </source>
</evidence>
<dbReference type="OrthoDB" id="1110386at2759"/>
<dbReference type="PANTHER" id="PTHR47481">
    <property type="match status" value="1"/>
</dbReference>
<reference evidence="2" key="1">
    <citation type="submission" date="2020-01" db="EMBL/GenBank/DDBJ databases">
        <authorList>
            <person name="Mishra B."/>
        </authorList>
    </citation>
    <scope>NUCLEOTIDE SEQUENCE [LARGE SCALE GENOMIC DNA]</scope>
</reference>
<evidence type="ECO:0000313" key="3">
    <source>
        <dbReference type="Proteomes" id="UP000467841"/>
    </source>
</evidence>
<dbReference type="AlphaFoldDB" id="A0A6D2ICL1"/>
<organism evidence="2 3">
    <name type="scientific">Microthlaspi erraticum</name>
    <dbReference type="NCBI Taxonomy" id="1685480"/>
    <lineage>
        <taxon>Eukaryota</taxon>
        <taxon>Viridiplantae</taxon>
        <taxon>Streptophyta</taxon>
        <taxon>Embryophyta</taxon>
        <taxon>Tracheophyta</taxon>
        <taxon>Spermatophyta</taxon>
        <taxon>Magnoliopsida</taxon>
        <taxon>eudicotyledons</taxon>
        <taxon>Gunneridae</taxon>
        <taxon>Pentapetalae</taxon>
        <taxon>rosids</taxon>
        <taxon>malvids</taxon>
        <taxon>Brassicales</taxon>
        <taxon>Brassicaceae</taxon>
        <taxon>Coluteocarpeae</taxon>
        <taxon>Microthlaspi</taxon>
    </lineage>
</organism>
<comment type="caution">
    <text evidence="2">The sequence shown here is derived from an EMBL/GenBank/DDBJ whole genome shotgun (WGS) entry which is preliminary data.</text>
</comment>
<protein>
    <recommendedName>
        <fullName evidence="4">CCHC-type domain-containing protein</fullName>
    </recommendedName>
</protein>
<dbReference type="Proteomes" id="UP000467841">
    <property type="component" value="Unassembled WGS sequence"/>
</dbReference>
<sequence>MTNSANSGAENTTVFNHTNPSTTLININMVNVTKITHLNYVMWSRQIQALLEGHELHGFLEETNAAPSPTITVDGQSVTNPDHAPWRRQDRLLYSALIGAISLPVQSVVSTATTTSEIWSLLATTYGKPTRGHIRQLKLQIKTCVKGTKSISEYLRIIKGKADDLALLGKPVDPEDFTEQILAGLSEDYKPEIDAINGRDLPISFAELHERLLNREAMIMCKEETSSVAPITANAADVRPRQQQHQTNWRNNNYNNNNRQFSSGGTNHTSRPYNGRCQACGEKGHSAWSCTCPVAAVCPTSQHGVAIITPDSNMATKSQRCNASKL</sequence>
<evidence type="ECO:0000256" key="1">
    <source>
        <dbReference type="SAM" id="MobiDB-lite"/>
    </source>
</evidence>
<evidence type="ECO:0008006" key="4">
    <source>
        <dbReference type="Google" id="ProtNLM"/>
    </source>
</evidence>
<proteinExistence type="predicted"/>
<feature type="compositionally biased region" description="Low complexity" evidence="1">
    <location>
        <begin position="248"/>
        <end position="259"/>
    </location>
</feature>
<dbReference type="Pfam" id="PF14223">
    <property type="entry name" value="Retrotran_gag_2"/>
    <property type="match status" value="1"/>
</dbReference>
<keyword evidence="3" id="KW-1185">Reference proteome</keyword>
<dbReference type="EMBL" id="CACVBM020000888">
    <property type="protein sequence ID" value="CAA7024342.1"/>
    <property type="molecule type" value="Genomic_DNA"/>
</dbReference>
<gene>
    <name evidence="2" type="ORF">MERR_LOCUS11577</name>
</gene>
<name>A0A6D2ICL1_9BRAS</name>
<accession>A0A6D2ICL1</accession>
<feature type="region of interest" description="Disordered" evidence="1">
    <location>
        <begin position="248"/>
        <end position="268"/>
    </location>
</feature>